<evidence type="ECO:0000256" key="9">
    <source>
        <dbReference type="ARBA" id="ARBA00022848"/>
    </source>
</evidence>
<dbReference type="GO" id="GO:0016705">
    <property type="term" value="F:oxidoreductase activity, acting on paired donors, with incorporation or reduction of molecular oxygen"/>
    <property type="evidence" value="ECO:0007669"/>
    <property type="project" value="InterPro"/>
</dbReference>
<protein>
    <recommendedName>
        <fullName evidence="16">Cytochrome P450</fullName>
    </recommendedName>
</protein>
<evidence type="ECO:0000256" key="5">
    <source>
        <dbReference type="ARBA" id="ARBA00010617"/>
    </source>
</evidence>
<keyword evidence="13" id="KW-0472">Membrane</keyword>
<keyword evidence="15" id="KW-1185">Reference proteome</keyword>
<keyword evidence="11" id="KW-0408">Iron</keyword>
<keyword evidence="9" id="KW-0492">Microsome</keyword>
<dbReference type="InterPro" id="IPR001128">
    <property type="entry name" value="Cyt_P450"/>
</dbReference>
<dbReference type="PANTHER" id="PTHR24292:SF54">
    <property type="entry name" value="CYP9F3-RELATED"/>
    <property type="match status" value="1"/>
</dbReference>
<keyword evidence="7" id="KW-0479">Metal-binding</keyword>
<evidence type="ECO:0000256" key="6">
    <source>
        <dbReference type="ARBA" id="ARBA00022617"/>
    </source>
</evidence>
<evidence type="ECO:0000256" key="4">
    <source>
        <dbReference type="ARBA" id="ARBA00004406"/>
    </source>
</evidence>
<dbReference type="PANTHER" id="PTHR24292">
    <property type="entry name" value="CYTOCHROME P450"/>
    <property type="match status" value="1"/>
</dbReference>
<dbReference type="STRING" id="7398.A0A1B0A008"/>
<keyword evidence="12" id="KW-0503">Monooxygenase</keyword>
<dbReference type="AlphaFoldDB" id="A0A1B0A008"/>
<sequence length="256" mass="29775">RRKFSVIGNIVGYSLRNRTVESKLHIADVLRRLYIPYTGQAPYIDFYTWLKPIVLMLDIDAISIQILILVVNGDHLQDGGLYNHIFIRTLLIDLMRYIKLSIATVMHCQGEPITNHLELQAQALFLLCRNEITTIILRLSKLALVALYLRLPELFSYYQNYSQITRIILILPELFSRCYGCRKYGDITQMDPAALMSRVCNQDVTYELKDGKKLEIKKDDVIWILTAGLHRDSAYYENPEKFDPERLNEANFWNGP</sequence>
<evidence type="ECO:0000256" key="1">
    <source>
        <dbReference type="ARBA" id="ARBA00001971"/>
    </source>
</evidence>
<proteinExistence type="inferred from homology"/>
<evidence type="ECO:0000256" key="10">
    <source>
        <dbReference type="ARBA" id="ARBA00023002"/>
    </source>
</evidence>
<dbReference type="VEuPathDB" id="VectorBase:GPAI030268"/>
<dbReference type="GO" id="GO:0004497">
    <property type="term" value="F:monooxygenase activity"/>
    <property type="evidence" value="ECO:0007669"/>
    <property type="project" value="UniProtKB-KW"/>
</dbReference>
<evidence type="ECO:0000256" key="12">
    <source>
        <dbReference type="ARBA" id="ARBA00023033"/>
    </source>
</evidence>
<dbReference type="GO" id="GO:0005506">
    <property type="term" value="F:iron ion binding"/>
    <property type="evidence" value="ECO:0007669"/>
    <property type="project" value="InterPro"/>
</dbReference>
<dbReference type="GO" id="GO:0020037">
    <property type="term" value="F:heme binding"/>
    <property type="evidence" value="ECO:0007669"/>
    <property type="project" value="InterPro"/>
</dbReference>
<evidence type="ECO:0000256" key="3">
    <source>
        <dbReference type="ARBA" id="ARBA00004174"/>
    </source>
</evidence>
<name>A0A1B0A008_GLOPL</name>
<evidence type="ECO:0000256" key="13">
    <source>
        <dbReference type="ARBA" id="ARBA00023136"/>
    </source>
</evidence>
<comment type="function">
    <text evidence="2">May be involved in the metabolism of insect hormones and in the breakdown of synthetic insecticides.</text>
</comment>
<dbReference type="Proteomes" id="UP000092445">
    <property type="component" value="Unassembled WGS sequence"/>
</dbReference>
<keyword evidence="8" id="KW-0256">Endoplasmic reticulum</keyword>
<evidence type="ECO:0008006" key="16">
    <source>
        <dbReference type="Google" id="ProtNLM"/>
    </source>
</evidence>
<evidence type="ECO:0000256" key="2">
    <source>
        <dbReference type="ARBA" id="ARBA00003690"/>
    </source>
</evidence>
<comment type="subcellular location">
    <subcellularLocation>
        <location evidence="4">Endoplasmic reticulum membrane</location>
        <topology evidence="4">Peripheral membrane protein</topology>
    </subcellularLocation>
    <subcellularLocation>
        <location evidence="3">Microsome membrane</location>
        <topology evidence="3">Peripheral membrane protein</topology>
    </subcellularLocation>
</comment>
<comment type="cofactor">
    <cofactor evidence="1">
        <name>heme</name>
        <dbReference type="ChEBI" id="CHEBI:30413"/>
    </cofactor>
</comment>
<evidence type="ECO:0000313" key="15">
    <source>
        <dbReference type="Proteomes" id="UP000092445"/>
    </source>
</evidence>
<organism evidence="14 15">
    <name type="scientific">Glossina pallidipes</name>
    <name type="common">Tsetse fly</name>
    <dbReference type="NCBI Taxonomy" id="7398"/>
    <lineage>
        <taxon>Eukaryota</taxon>
        <taxon>Metazoa</taxon>
        <taxon>Ecdysozoa</taxon>
        <taxon>Arthropoda</taxon>
        <taxon>Hexapoda</taxon>
        <taxon>Insecta</taxon>
        <taxon>Pterygota</taxon>
        <taxon>Neoptera</taxon>
        <taxon>Endopterygota</taxon>
        <taxon>Diptera</taxon>
        <taxon>Brachycera</taxon>
        <taxon>Muscomorpha</taxon>
        <taxon>Hippoboscoidea</taxon>
        <taxon>Glossinidae</taxon>
        <taxon>Glossina</taxon>
    </lineage>
</organism>
<evidence type="ECO:0000256" key="11">
    <source>
        <dbReference type="ARBA" id="ARBA00023004"/>
    </source>
</evidence>
<dbReference type="GO" id="GO:0005789">
    <property type="term" value="C:endoplasmic reticulum membrane"/>
    <property type="evidence" value="ECO:0007669"/>
    <property type="project" value="UniProtKB-SubCell"/>
</dbReference>
<accession>A0A1B0A008</accession>
<dbReference type="Gene3D" id="1.10.630.10">
    <property type="entry name" value="Cytochrome P450"/>
    <property type="match status" value="1"/>
</dbReference>
<evidence type="ECO:0000256" key="7">
    <source>
        <dbReference type="ARBA" id="ARBA00022723"/>
    </source>
</evidence>
<reference evidence="14" key="2">
    <citation type="submission" date="2020-05" db="UniProtKB">
        <authorList>
            <consortium name="EnsemblMetazoa"/>
        </authorList>
    </citation>
    <scope>IDENTIFICATION</scope>
    <source>
        <strain evidence="14">IAEA</strain>
    </source>
</reference>
<reference evidence="15" key="1">
    <citation type="submission" date="2014-03" db="EMBL/GenBank/DDBJ databases">
        <authorList>
            <person name="Aksoy S."/>
            <person name="Warren W."/>
            <person name="Wilson R.K."/>
        </authorList>
    </citation>
    <scope>NUCLEOTIDE SEQUENCE [LARGE SCALE GENOMIC DNA]</scope>
    <source>
        <strain evidence="15">IAEA</strain>
    </source>
</reference>
<dbReference type="EnsemblMetazoa" id="GPAI030268-RA">
    <property type="protein sequence ID" value="GPAI030268-PA"/>
    <property type="gene ID" value="GPAI030268"/>
</dbReference>
<keyword evidence="10" id="KW-0560">Oxidoreductase</keyword>
<evidence type="ECO:0000256" key="8">
    <source>
        <dbReference type="ARBA" id="ARBA00022824"/>
    </source>
</evidence>
<evidence type="ECO:0000313" key="14">
    <source>
        <dbReference type="EnsemblMetazoa" id="GPAI030268-PA"/>
    </source>
</evidence>
<keyword evidence="6" id="KW-0349">Heme</keyword>
<dbReference type="SUPFAM" id="SSF48264">
    <property type="entry name" value="Cytochrome P450"/>
    <property type="match status" value="1"/>
</dbReference>
<comment type="similarity">
    <text evidence="5">Belongs to the cytochrome P450 family.</text>
</comment>
<dbReference type="InterPro" id="IPR050476">
    <property type="entry name" value="Insect_CytP450_Detox"/>
</dbReference>
<dbReference type="Pfam" id="PF00067">
    <property type="entry name" value="p450"/>
    <property type="match status" value="1"/>
</dbReference>
<dbReference type="InterPro" id="IPR036396">
    <property type="entry name" value="Cyt_P450_sf"/>
</dbReference>